<name>A0A6J5RSB2_9CAUD</name>
<evidence type="ECO:0000313" key="5">
    <source>
        <dbReference type="EMBL" id="CAB4195245.1"/>
    </source>
</evidence>
<sequence length="262" mass="26749">MRTVNRAKMTTATTGTGTITLGSASSNFQAFGAAGVLNTDQVRYTIEDGIDWEIGTGVYTTSGTTLSRTLTSSSTGSLLSLSGSAVVYVTVGAEDIQEEFWIQQNATYTLTSSTSPQKLFNASTNGALTLPIGTYRYEALLYLTGMSSTSGNGAFGILGAGTATVSSALSQAVGIDVALGAGAAAGTSYWTGVTSNAAIVTVAVSQSLGVIICGTFRVSVAGTIIPSFTLTTAIAAVVQTDSYFMCRRIGTSATATTYGPWT</sequence>
<evidence type="ECO:0000313" key="6">
    <source>
        <dbReference type="EMBL" id="CAB4210300.1"/>
    </source>
</evidence>
<accession>A0A6J5RSB2</accession>
<dbReference type="EMBL" id="LR797241">
    <property type="protein sequence ID" value="CAB4195245.1"/>
    <property type="molecule type" value="Genomic_DNA"/>
</dbReference>
<evidence type="ECO:0000313" key="7">
    <source>
        <dbReference type="EMBL" id="CAB5226891.1"/>
    </source>
</evidence>
<evidence type="ECO:0000313" key="4">
    <source>
        <dbReference type="EMBL" id="CAB4189751.1"/>
    </source>
</evidence>
<dbReference type="EMBL" id="LR797015">
    <property type="protein sequence ID" value="CAB4181634.1"/>
    <property type="molecule type" value="Genomic_DNA"/>
</dbReference>
<gene>
    <name evidence="3" type="ORF">UFOVP1064_50</name>
    <name evidence="4" type="ORF">UFOVP1197_13</name>
    <name evidence="5" type="ORF">UFOVP1294_3</name>
    <name evidence="6" type="ORF">UFOVP1412_6</name>
    <name evidence="7" type="ORF">UFOVP1515_65</name>
    <name evidence="1" type="ORF">UFOVP659_25</name>
    <name evidence="2" type="ORF">UFOVP885_4</name>
</gene>
<reference evidence="5" key="1">
    <citation type="submission" date="2020-05" db="EMBL/GenBank/DDBJ databases">
        <authorList>
            <person name="Chiriac C."/>
            <person name="Salcher M."/>
            <person name="Ghai R."/>
            <person name="Kavagutti S V."/>
        </authorList>
    </citation>
    <scope>NUCLEOTIDE SEQUENCE</scope>
</reference>
<evidence type="ECO:0000313" key="3">
    <source>
        <dbReference type="EMBL" id="CAB4181634.1"/>
    </source>
</evidence>
<dbReference type="EMBL" id="LR796628">
    <property type="protein sequence ID" value="CAB4155842.1"/>
    <property type="molecule type" value="Genomic_DNA"/>
</dbReference>
<proteinExistence type="predicted"/>
<protein>
    <submittedName>
        <fullName evidence="5">Uncharacterized protein</fullName>
    </submittedName>
</protein>
<dbReference type="EMBL" id="LR796846">
    <property type="protein sequence ID" value="CAB4169301.1"/>
    <property type="molecule type" value="Genomic_DNA"/>
</dbReference>
<evidence type="ECO:0000313" key="2">
    <source>
        <dbReference type="EMBL" id="CAB4169301.1"/>
    </source>
</evidence>
<dbReference type="EMBL" id="LR797154">
    <property type="protein sequence ID" value="CAB4189751.1"/>
    <property type="molecule type" value="Genomic_DNA"/>
</dbReference>
<dbReference type="EMBL" id="LR797365">
    <property type="protein sequence ID" value="CAB4210300.1"/>
    <property type="molecule type" value="Genomic_DNA"/>
</dbReference>
<dbReference type="EMBL" id="LR798365">
    <property type="protein sequence ID" value="CAB5226891.1"/>
    <property type="molecule type" value="Genomic_DNA"/>
</dbReference>
<evidence type="ECO:0000313" key="1">
    <source>
        <dbReference type="EMBL" id="CAB4155842.1"/>
    </source>
</evidence>
<organism evidence="5">
    <name type="scientific">uncultured Caudovirales phage</name>
    <dbReference type="NCBI Taxonomy" id="2100421"/>
    <lineage>
        <taxon>Viruses</taxon>
        <taxon>Duplodnaviria</taxon>
        <taxon>Heunggongvirae</taxon>
        <taxon>Uroviricota</taxon>
        <taxon>Caudoviricetes</taxon>
        <taxon>Peduoviridae</taxon>
        <taxon>Maltschvirus</taxon>
        <taxon>Maltschvirus maltsch</taxon>
    </lineage>
</organism>